<dbReference type="InterPro" id="IPR017226">
    <property type="entry name" value="BHMT-like"/>
</dbReference>
<dbReference type="PANTHER" id="PTHR11103:SF18">
    <property type="entry name" value="SLR1189 PROTEIN"/>
    <property type="match status" value="1"/>
</dbReference>
<comment type="caution">
    <text evidence="6">The sequence shown here is derived from an EMBL/GenBank/DDBJ whole genome shotgun (WGS) entry which is preliminary data.</text>
</comment>
<dbReference type="InterPro" id="IPR036589">
    <property type="entry name" value="HCY_dom_sf"/>
</dbReference>
<evidence type="ECO:0000313" key="7">
    <source>
        <dbReference type="Proteomes" id="UP000535415"/>
    </source>
</evidence>
<dbReference type="PANTHER" id="PTHR11103">
    <property type="entry name" value="SLR1189 PROTEIN"/>
    <property type="match status" value="1"/>
</dbReference>
<feature type="binding site" evidence="3 4">
    <location>
        <position position="199"/>
    </location>
    <ligand>
        <name>Zn(2+)</name>
        <dbReference type="ChEBI" id="CHEBI:29105"/>
    </ligand>
</feature>
<dbReference type="PROSITE" id="PS50970">
    <property type="entry name" value="HCY"/>
    <property type="match status" value="1"/>
</dbReference>
<keyword evidence="7" id="KW-1185">Reference proteome</keyword>
<dbReference type="EC" id="2.1.1.10" evidence="6"/>
<dbReference type="GO" id="GO:0008168">
    <property type="term" value="F:methyltransferase activity"/>
    <property type="evidence" value="ECO:0007669"/>
    <property type="project" value="UniProtKB-UniRule"/>
</dbReference>
<evidence type="ECO:0000313" key="6">
    <source>
        <dbReference type="EMBL" id="MBB5720647.1"/>
    </source>
</evidence>
<organism evidence="6 7">
    <name type="scientific">Yoonia ponticola</name>
    <dbReference type="NCBI Taxonomy" id="1524255"/>
    <lineage>
        <taxon>Bacteria</taxon>
        <taxon>Pseudomonadati</taxon>
        <taxon>Pseudomonadota</taxon>
        <taxon>Alphaproteobacteria</taxon>
        <taxon>Rhodobacterales</taxon>
        <taxon>Paracoccaceae</taxon>
        <taxon>Yoonia</taxon>
    </lineage>
</organism>
<dbReference type="Gene3D" id="3.20.20.330">
    <property type="entry name" value="Homocysteine-binding-like domain"/>
    <property type="match status" value="1"/>
</dbReference>
<dbReference type="GO" id="GO:0009086">
    <property type="term" value="P:methionine biosynthetic process"/>
    <property type="evidence" value="ECO:0007669"/>
    <property type="project" value="InterPro"/>
</dbReference>
<feature type="binding site" evidence="3 4">
    <location>
        <position position="273"/>
    </location>
    <ligand>
        <name>Zn(2+)</name>
        <dbReference type="ChEBI" id="CHEBI:29105"/>
    </ligand>
</feature>
<dbReference type="Pfam" id="PF02574">
    <property type="entry name" value="S-methyl_trans"/>
    <property type="match status" value="1"/>
</dbReference>
<evidence type="ECO:0000256" key="3">
    <source>
        <dbReference type="PIRSR" id="PIRSR037505-2"/>
    </source>
</evidence>
<keyword evidence="3 4" id="KW-0479">Metal-binding</keyword>
<evidence type="ECO:0000256" key="2">
    <source>
        <dbReference type="ARBA" id="ARBA00022679"/>
    </source>
</evidence>
<feature type="binding site" evidence="3 4">
    <location>
        <position position="272"/>
    </location>
    <ligand>
        <name>Zn(2+)</name>
        <dbReference type="ChEBI" id="CHEBI:29105"/>
    </ligand>
</feature>
<sequence length="295" mass="31192">MTREITLLDGGMGQELVHRTGDNPTPLWATDVMYAHPGLVGQIHSDYFNAGATVATTNTYAIHRDRLVGTDFENNFEALVNTALKEAVDVKRAGTRIAGSIGPLIASYRPDIHPDITKATPLYAEVAQLLEPVVDLILVETVASVSHAQSSLAGAKTAGKPVWIAFTLDDEDGTKLRSGESLADAIAVCDDADALLANCSSPEALDAAMPILAQCDKPFGGYANAFTMITKAFLAAKPTVSALQERRDMGPDAYAAHVMKWVADGATIVGGCCEVGPKHIKAIADALRSVGYKIV</sequence>
<gene>
    <name evidence="6" type="ORF">FHS72_000251</name>
</gene>
<dbReference type="AlphaFoldDB" id="A0A7W9BI31"/>
<keyword evidence="2 4" id="KW-0808">Transferase</keyword>
<protein>
    <submittedName>
        <fullName evidence="6">Homocysteine S-methyltransferase</fullName>
        <ecNumber evidence="6">2.1.1.10</ecNumber>
    </submittedName>
</protein>
<comment type="cofactor">
    <cofactor evidence="3">
        <name>Zn(2+)</name>
        <dbReference type="ChEBI" id="CHEBI:29105"/>
    </cofactor>
    <text evidence="3">Binds 1 zinc ion per subunit.</text>
</comment>
<feature type="domain" description="Hcy-binding" evidence="5">
    <location>
        <begin position="1"/>
        <end position="287"/>
    </location>
</feature>
<dbReference type="RefSeq" id="WP_183524338.1">
    <property type="nucleotide sequence ID" value="NZ_JACIJM010000001.1"/>
</dbReference>
<evidence type="ECO:0000256" key="1">
    <source>
        <dbReference type="ARBA" id="ARBA00022603"/>
    </source>
</evidence>
<evidence type="ECO:0000259" key="5">
    <source>
        <dbReference type="PROSITE" id="PS50970"/>
    </source>
</evidence>
<keyword evidence="1 4" id="KW-0489">Methyltransferase</keyword>
<dbReference type="PIRSF" id="PIRSF037505">
    <property type="entry name" value="Betaine_HMT"/>
    <property type="match status" value="1"/>
</dbReference>
<dbReference type="Proteomes" id="UP000535415">
    <property type="component" value="Unassembled WGS sequence"/>
</dbReference>
<dbReference type="GO" id="GO:0008270">
    <property type="term" value="F:zinc ion binding"/>
    <property type="evidence" value="ECO:0007669"/>
    <property type="project" value="InterPro"/>
</dbReference>
<evidence type="ECO:0000256" key="4">
    <source>
        <dbReference type="PROSITE-ProRule" id="PRU00333"/>
    </source>
</evidence>
<dbReference type="SUPFAM" id="SSF82282">
    <property type="entry name" value="Homocysteine S-methyltransferase"/>
    <property type="match status" value="1"/>
</dbReference>
<dbReference type="GO" id="GO:0032259">
    <property type="term" value="P:methylation"/>
    <property type="evidence" value="ECO:0007669"/>
    <property type="project" value="UniProtKB-KW"/>
</dbReference>
<dbReference type="EMBL" id="JACIJM010000001">
    <property type="protein sequence ID" value="MBB5720647.1"/>
    <property type="molecule type" value="Genomic_DNA"/>
</dbReference>
<name>A0A7W9BI31_9RHOB</name>
<reference evidence="6 7" key="1">
    <citation type="submission" date="2020-08" db="EMBL/GenBank/DDBJ databases">
        <title>Genomic Encyclopedia of Type Strains, Phase IV (KMG-IV): sequencing the most valuable type-strain genomes for metagenomic binning, comparative biology and taxonomic classification.</title>
        <authorList>
            <person name="Goeker M."/>
        </authorList>
    </citation>
    <scope>NUCLEOTIDE SEQUENCE [LARGE SCALE GENOMIC DNA]</scope>
    <source>
        <strain evidence="6 7">DSM 101064</strain>
    </source>
</reference>
<dbReference type="InterPro" id="IPR003726">
    <property type="entry name" value="HCY_dom"/>
</dbReference>
<keyword evidence="3 4" id="KW-0862">Zinc</keyword>
<proteinExistence type="predicted"/>
<accession>A0A7W9BI31</accession>